<organism evidence="5 6">
    <name type="scientific">Aerophobetes bacterium</name>
    <dbReference type="NCBI Taxonomy" id="2030807"/>
    <lineage>
        <taxon>Bacteria</taxon>
        <taxon>Candidatus Aerophobota</taxon>
    </lineage>
</organism>
<evidence type="ECO:0000259" key="4">
    <source>
        <dbReference type="Pfam" id="PF00694"/>
    </source>
</evidence>
<dbReference type="EMBL" id="SOKU01000184">
    <property type="protein sequence ID" value="TES85691.1"/>
    <property type="molecule type" value="Genomic_DNA"/>
</dbReference>
<comment type="pathway">
    <text evidence="3">Amino-acid biosynthesis; L-leucine biosynthesis; L-leucine from 3-methyl-2-oxobutanoate: step 2/4.</text>
</comment>
<dbReference type="AlphaFoldDB" id="A0A523QJ58"/>
<evidence type="ECO:0000256" key="1">
    <source>
        <dbReference type="ARBA" id="ARBA00009869"/>
    </source>
</evidence>
<keyword evidence="3" id="KW-0432">Leucine biosynthesis</keyword>
<dbReference type="HAMAP" id="MF_01032">
    <property type="entry name" value="LeuD_type2"/>
    <property type="match status" value="1"/>
</dbReference>
<gene>
    <name evidence="3" type="primary">leuD</name>
    <name evidence="5" type="ORF">E3J95_03865</name>
</gene>
<name>A0A523QJ58_UNCAE</name>
<dbReference type="SUPFAM" id="SSF52016">
    <property type="entry name" value="LeuD/IlvD-like"/>
    <property type="match status" value="1"/>
</dbReference>
<keyword evidence="2 3" id="KW-0456">Lyase</keyword>
<evidence type="ECO:0000256" key="2">
    <source>
        <dbReference type="ARBA" id="ARBA00023239"/>
    </source>
</evidence>
<evidence type="ECO:0000313" key="6">
    <source>
        <dbReference type="Proteomes" id="UP000320781"/>
    </source>
</evidence>
<dbReference type="Pfam" id="PF00694">
    <property type="entry name" value="Aconitase_C"/>
    <property type="match status" value="1"/>
</dbReference>
<proteinExistence type="inferred from homology"/>
<dbReference type="InterPro" id="IPR015928">
    <property type="entry name" value="Aconitase/3IPM_dehydase_swvl"/>
</dbReference>
<dbReference type="PANTHER" id="PTHR43345">
    <property type="entry name" value="3-ISOPROPYLMALATE DEHYDRATASE SMALL SUBUNIT 2-RELATED-RELATED"/>
    <property type="match status" value="1"/>
</dbReference>
<dbReference type="GO" id="GO:0009098">
    <property type="term" value="P:L-leucine biosynthetic process"/>
    <property type="evidence" value="ECO:0007669"/>
    <property type="project" value="UniProtKB-UniRule"/>
</dbReference>
<dbReference type="InterPro" id="IPR050075">
    <property type="entry name" value="LeuD"/>
</dbReference>
<protein>
    <recommendedName>
        <fullName evidence="3">3-isopropylmalate dehydratase small subunit</fullName>
        <ecNumber evidence="3">4.2.1.33</ecNumber>
    </recommendedName>
    <alternativeName>
        <fullName evidence="3">Alpha-IPM isomerase</fullName>
        <shortName evidence="3">IPMI</shortName>
    </alternativeName>
    <alternativeName>
        <fullName evidence="3">Isopropylmalate isomerase</fullName>
    </alternativeName>
</protein>
<dbReference type="Gene3D" id="3.20.19.10">
    <property type="entry name" value="Aconitase, domain 4"/>
    <property type="match status" value="1"/>
</dbReference>
<comment type="caution">
    <text evidence="5">The sequence shown here is derived from an EMBL/GenBank/DDBJ whole genome shotgun (WGS) entry which is preliminary data.</text>
</comment>
<dbReference type="UniPathway" id="UPA00048">
    <property type="reaction ID" value="UER00071"/>
</dbReference>
<dbReference type="NCBIfam" id="TIGR02087">
    <property type="entry name" value="LEUD_arch"/>
    <property type="match status" value="1"/>
</dbReference>
<dbReference type="InterPro" id="IPR011827">
    <property type="entry name" value="LeuD_type2/HacB/DmdB"/>
</dbReference>
<evidence type="ECO:0000313" key="5">
    <source>
        <dbReference type="EMBL" id="TES85691.1"/>
    </source>
</evidence>
<reference evidence="5 6" key="1">
    <citation type="submission" date="2019-03" db="EMBL/GenBank/DDBJ databases">
        <title>Metabolic potential of uncultured bacteria and archaea associated with petroleum seepage in deep-sea sediments.</title>
        <authorList>
            <person name="Dong X."/>
            <person name="Hubert C."/>
        </authorList>
    </citation>
    <scope>NUCLEOTIDE SEQUENCE [LARGE SCALE GENOMIC DNA]</scope>
    <source>
        <strain evidence="5">E44_bin92</strain>
    </source>
</reference>
<keyword evidence="3" id="KW-0028">Amino-acid biosynthesis</keyword>
<evidence type="ECO:0000256" key="3">
    <source>
        <dbReference type="HAMAP-Rule" id="MF_01032"/>
    </source>
</evidence>
<dbReference type="PANTHER" id="PTHR43345:SF2">
    <property type="entry name" value="3-ISOPROPYLMALATE DEHYDRATASE SMALL SUBUNIT 1"/>
    <property type="match status" value="1"/>
</dbReference>
<dbReference type="InterPro" id="IPR000573">
    <property type="entry name" value="AconitaseA/IPMdHydase_ssu_swvl"/>
</dbReference>
<comment type="subunit">
    <text evidence="3">Heterodimer of LeuC and LeuD.</text>
</comment>
<sequence length="164" mass="17871">MVIIEGRALKYRDNINTDEIIPARYLTTTDPEELSKHCMEGIDPEFLGKLGEKKILVAGRNFGCGSSREHAPLALKASGVRCIIAISFARIFFRNSINIGLPVLESARASLATDEGDELRVDIGEAKLTNLTKGETYAMAPFPSFLQEIIKKGGLGGYIKAKGK</sequence>
<dbReference type="EC" id="4.2.1.33" evidence="3"/>
<dbReference type="CDD" id="cd01577">
    <property type="entry name" value="IPMI_Swivel"/>
    <property type="match status" value="1"/>
</dbReference>
<keyword evidence="3" id="KW-0100">Branched-chain amino acid biosynthesis</keyword>
<feature type="domain" description="Aconitase A/isopropylmalate dehydratase small subunit swivel" evidence="4">
    <location>
        <begin position="40"/>
        <end position="104"/>
    </location>
</feature>
<accession>A0A523QJ58</accession>
<comment type="function">
    <text evidence="3">Catalyzes the isomerization between 2-isopropylmalate and 3-isopropylmalate, via the formation of 2-isopropylmaleate.</text>
</comment>
<dbReference type="InterPro" id="IPR033940">
    <property type="entry name" value="IPMI_Swivel"/>
</dbReference>
<comment type="similarity">
    <text evidence="1 3">Belongs to the LeuD family. LeuD type 2 subfamily.</text>
</comment>
<dbReference type="GO" id="GO:0003861">
    <property type="term" value="F:3-isopropylmalate dehydratase activity"/>
    <property type="evidence" value="ECO:0007669"/>
    <property type="project" value="UniProtKB-UniRule"/>
</dbReference>
<comment type="catalytic activity">
    <reaction evidence="3">
        <text>(2R,3S)-3-isopropylmalate = (2S)-2-isopropylmalate</text>
        <dbReference type="Rhea" id="RHEA:32287"/>
        <dbReference type="ChEBI" id="CHEBI:1178"/>
        <dbReference type="ChEBI" id="CHEBI:35121"/>
        <dbReference type="EC" id="4.2.1.33"/>
    </reaction>
</comment>
<dbReference type="Proteomes" id="UP000320781">
    <property type="component" value="Unassembled WGS sequence"/>
</dbReference>